<dbReference type="Pfam" id="PF07362">
    <property type="entry name" value="CcdA"/>
    <property type="match status" value="1"/>
</dbReference>
<dbReference type="AlphaFoldDB" id="A0A317FJH4"/>
<accession>A0A317FJH4</accession>
<evidence type="ECO:0008006" key="5">
    <source>
        <dbReference type="Google" id="ProtNLM"/>
    </source>
</evidence>
<comment type="caution">
    <text evidence="3">The sequence shown here is derived from an EMBL/GenBank/DDBJ whole genome shotgun (WGS) entry which is preliminary data.</text>
</comment>
<feature type="region of interest" description="Disordered" evidence="2">
    <location>
        <begin position="1"/>
        <end position="21"/>
    </location>
</feature>
<evidence type="ECO:0000313" key="4">
    <source>
        <dbReference type="Proteomes" id="UP000245765"/>
    </source>
</evidence>
<dbReference type="EMBL" id="QGNA01000001">
    <property type="protein sequence ID" value="PWS37798.1"/>
    <property type="molecule type" value="Genomic_DNA"/>
</dbReference>
<gene>
    <name evidence="3" type="ORF">DFH01_00305</name>
</gene>
<organism evidence="3 4">
    <name type="scientific">Falsiroseomonas bella</name>
    <dbReference type="NCBI Taxonomy" id="2184016"/>
    <lineage>
        <taxon>Bacteria</taxon>
        <taxon>Pseudomonadati</taxon>
        <taxon>Pseudomonadota</taxon>
        <taxon>Alphaproteobacteria</taxon>
        <taxon>Acetobacterales</taxon>
        <taxon>Roseomonadaceae</taxon>
        <taxon>Falsiroseomonas</taxon>
    </lineage>
</organism>
<dbReference type="InterPro" id="IPR009956">
    <property type="entry name" value="Post-segregation_anti-tox_CcdA"/>
</dbReference>
<evidence type="ECO:0000256" key="2">
    <source>
        <dbReference type="SAM" id="MobiDB-lite"/>
    </source>
</evidence>
<keyword evidence="1" id="KW-1277">Toxin-antitoxin system</keyword>
<dbReference type="Proteomes" id="UP000245765">
    <property type="component" value="Unassembled WGS sequence"/>
</dbReference>
<proteinExistence type="predicted"/>
<sequence length="122" mass="13606">MRRTASWRPGPPCASGWRGARRLREAGPRPSLCAWLRREAPMGHEGKAKRQAVNLSLPADLVQRARACTGNLSGTVEELLSGFVAREEARRRDEDERLARTLDALNAMTREHGTFGDDLSRL</sequence>
<keyword evidence="4" id="KW-1185">Reference proteome</keyword>
<name>A0A317FJH4_9PROT</name>
<evidence type="ECO:0000256" key="1">
    <source>
        <dbReference type="ARBA" id="ARBA00022649"/>
    </source>
</evidence>
<evidence type="ECO:0000313" key="3">
    <source>
        <dbReference type="EMBL" id="PWS37798.1"/>
    </source>
</evidence>
<protein>
    <recommendedName>
        <fullName evidence="5">Plasmid maintenance protein CcdB</fullName>
    </recommendedName>
</protein>
<reference evidence="4" key="1">
    <citation type="submission" date="2018-05" db="EMBL/GenBank/DDBJ databases">
        <authorList>
            <person name="Du Z."/>
            <person name="Wang X."/>
        </authorList>
    </citation>
    <scope>NUCLEOTIDE SEQUENCE [LARGE SCALE GENOMIC DNA]</scope>
    <source>
        <strain evidence="4">CQN31</strain>
    </source>
</reference>